<evidence type="ECO:0000313" key="4">
    <source>
        <dbReference type="Proteomes" id="UP000261166"/>
    </source>
</evidence>
<dbReference type="Proteomes" id="UP000261166">
    <property type="component" value="Unassembled WGS sequence"/>
</dbReference>
<dbReference type="OrthoDB" id="1494389at2"/>
<comment type="caution">
    <text evidence="1">The sequence shown here is derived from an EMBL/GenBank/DDBJ whole genome shotgun (WGS) entry which is preliminary data.</text>
</comment>
<dbReference type="EMBL" id="QVLU01000002">
    <property type="protein sequence ID" value="RGE73992.1"/>
    <property type="molecule type" value="Genomic_DNA"/>
</dbReference>
<dbReference type="AlphaFoldDB" id="A0A3E3IBN4"/>
<gene>
    <name evidence="2" type="ORF">DWY69_02560</name>
    <name evidence="1" type="ORF">DXC51_03860</name>
</gene>
<reference evidence="3 4" key="1">
    <citation type="submission" date="2018-08" db="EMBL/GenBank/DDBJ databases">
        <title>A genome reference for cultivated species of the human gut microbiota.</title>
        <authorList>
            <person name="Zou Y."/>
            <person name="Xue W."/>
            <person name="Luo G."/>
        </authorList>
    </citation>
    <scope>NUCLEOTIDE SEQUENCE [LARGE SCALE GENOMIC DNA]</scope>
    <source>
        <strain evidence="2 4">AF26-4BH</strain>
        <strain evidence="1 3">TF05-5AC</strain>
    </source>
</reference>
<evidence type="ECO:0000313" key="1">
    <source>
        <dbReference type="EMBL" id="RGE64474.1"/>
    </source>
</evidence>
<accession>A0A3E3IBN4</accession>
<protein>
    <submittedName>
        <fullName evidence="1">Uncharacterized protein</fullName>
    </submittedName>
</protein>
<evidence type="ECO:0000313" key="2">
    <source>
        <dbReference type="EMBL" id="RGE73992.1"/>
    </source>
</evidence>
<dbReference type="EMBL" id="QVLV01000002">
    <property type="protein sequence ID" value="RGE64474.1"/>
    <property type="molecule type" value="Genomic_DNA"/>
</dbReference>
<dbReference type="RefSeq" id="WP_025489746.1">
    <property type="nucleotide sequence ID" value="NZ_CAMAZV010000032.1"/>
</dbReference>
<sequence>MEKKFKELYLAGEIEFEEIDDYVEKWNNSDEPCTLREYLGLNAQEEDVWIEDSDEALQELLDSQKKGSRA</sequence>
<proteinExistence type="predicted"/>
<dbReference type="Proteomes" id="UP000260812">
    <property type="component" value="Unassembled WGS sequence"/>
</dbReference>
<dbReference type="GeneID" id="86052995"/>
<dbReference type="GeneID" id="97986042"/>
<organism evidence="1 3">
    <name type="scientific">Eisenbergiella massiliensis</name>
    <dbReference type="NCBI Taxonomy" id="1720294"/>
    <lineage>
        <taxon>Bacteria</taxon>
        <taxon>Bacillati</taxon>
        <taxon>Bacillota</taxon>
        <taxon>Clostridia</taxon>
        <taxon>Lachnospirales</taxon>
        <taxon>Lachnospiraceae</taxon>
        <taxon>Eisenbergiella</taxon>
    </lineage>
</organism>
<keyword evidence="3" id="KW-1185">Reference proteome</keyword>
<name>A0A3E3IBN4_9FIRM</name>
<evidence type="ECO:0000313" key="3">
    <source>
        <dbReference type="Proteomes" id="UP000260812"/>
    </source>
</evidence>